<protein>
    <recommendedName>
        <fullName evidence="3">Lipopolysaccharide core biosynthesis protein rfaS</fullName>
    </recommendedName>
</protein>
<proteinExistence type="predicted"/>
<accession>A0ABU0TL97</accession>
<evidence type="ECO:0000313" key="1">
    <source>
        <dbReference type="EMBL" id="MDQ1097819.1"/>
    </source>
</evidence>
<reference evidence="1 2" key="1">
    <citation type="submission" date="2023-07" db="EMBL/GenBank/DDBJ databases">
        <title>Functional and genomic diversity of the sorghum phyllosphere microbiome.</title>
        <authorList>
            <person name="Shade A."/>
        </authorList>
    </citation>
    <scope>NUCLEOTIDE SEQUENCE [LARGE SCALE GENOMIC DNA]</scope>
    <source>
        <strain evidence="1 2">SORGH_AS_1064</strain>
    </source>
</reference>
<dbReference type="EMBL" id="JAUTAL010000001">
    <property type="protein sequence ID" value="MDQ1097819.1"/>
    <property type="molecule type" value="Genomic_DNA"/>
</dbReference>
<gene>
    <name evidence="1" type="ORF">QE404_002966</name>
</gene>
<dbReference type="RefSeq" id="WP_307451616.1">
    <property type="nucleotide sequence ID" value="NZ_JAUTAL010000001.1"/>
</dbReference>
<evidence type="ECO:0000313" key="2">
    <source>
        <dbReference type="Proteomes" id="UP001225072"/>
    </source>
</evidence>
<dbReference type="Proteomes" id="UP001225072">
    <property type="component" value="Unassembled WGS sequence"/>
</dbReference>
<comment type="caution">
    <text evidence="1">The sequence shown here is derived from an EMBL/GenBank/DDBJ whole genome shotgun (WGS) entry which is preliminary data.</text>
</comment>
<organism evidence="1 2">
    <name type="scientific">Chryseobacterium camelliae</name>
    <dbReference type="NCBI Taxonomy" id="1265445"/>
    <lineage>
        <taxon>Bacteria</taxon>
        <taxon>Pseudomonadati</taxon>
        <taxon>Bacteroidota</taxon>
        <taxon>Flavobacteriia</taxon>
        <taxon>Flavobacteriales</taxon>
        <taxon>Weeksellaceae</taxon>
        <taxon>Chryseobacterium group</taxon>
        <taxon>Chryseobacterium</taxon>
    </lineage>
</organism>
<evidence type="ECO:0008006" key="3">
    <source>
        <dbReference type="Google" id="ProtNLM"/>
    </source>
</evidence>
<sequence length="321" mass="38083">MKKKLLFIAPGYYGFNEVVYNGLKEYSGYDVIHINSTEPYRYKNLAEKIYNFFLKLFLKKNIKDIKRGQHIKRIIAKHKYDLLLVNRPDVLSEDDFSLAINQSIFSIVLFWDSIQKIPAQKKFINLFDICCSFDSDDCNHYSLKYITNFYFVKEKSSNIKYDVSYLATYDQRINESISFFKYFKQQGISAKGRIFTYKSMPLKEKLPQAIEVIHQVIPFAESYKYYLDSKIILDIAHPHQKGLSFRPFEAIGLQKKIITTNKEIINYDFYNPNNILVIDDVKNITIPLSFLQSEYQQPTEKIKEKYHIKNWIRTILSYNEN</sequence>
<keyword evidence="2" id="KW-1185">Reference proteome</keyword>
<name>A0ABU0TL97_9FLAO</name>